<evidence type="ECO:0000313" key="4">
    <source>
        <dbReference type="Proteomes" id="UP000274131"/>
    </source>
</evidence>
<dbReference type="STRING" id="51028.A0A0N4VQ69"/>
<feature type="region of interest" description="Disordered" evidence="2">
    <location>
        <begin position="153"/>
        <end position="180"/>
    </location>
</feature>
<feature type="compositionally biased region" description="Low complexity" evidence="2">
    <location>
        <begin position="160"/>
        <end position="180"/>
    </location>
</feature>
<dbReference type="InterPro" id="IPR050209">
    <property type="entry name" value="Rab_GTPases_membrane_traffic"/>
</dbReference>
<evidence type="ECO:0000313" key="3">
    <source>
        <dbReference type="EMBL" id="VDD97564.1"/>
    </source>
</evidence>
<dbReference type="EMBL" id="UXUI01014136">
    <property type="protein sequence ID" value="VDD97564.1"/>
    <property type="molecule type" value="Genomic_DNA"/>
</dbReference>
<dbReference type="AlphaFoldDB" id="A0A0N4VQ69"/>
<dbReference type="OrthoDB" id="9989112at2759"/>
<dbReference type="WBParaSite" id="EVEC_0001316101-mRNA-1">
    <property type="protein sequence ID" value="EVEC_0001316101-mRNA-1"/>
    <property type="gene ID" value="EVEC_0001316101"/>
</dbReference>
<name>A0A0N4VQ69_ENTVE</name>
<dbReference type="SMART" id="SM00174">
    <property type="entry name" value="RHO"/>
    <property type="match status" value="1"/>
</dbReference>
<dbReference type="Pfam" id="PF00071">
    <property type="entry name" value="Ras"/>
    <property type="match status" value="1"/>
</dbReference>
<evidence type="ECO:0000256" key="2">
    <source>
        <dbReference type="SAM" id="MobiDB-lite"/>
    </source>
</evidence>
<dbReference type="SMART" id="SM00175">
    <property type="entry name" value="RAB"/>
    <property type="match status" value="1"/>
</dbReference>
<dbReference type="SUPFAM" id="SSF52540">
    <property type="entry name" value="P-loop containing nucleoside triphosphate hydrolases"/>
    <property type="match status" value="1"/>
</dbReference>
<proteinExistence type="inferred from homology"/>
<dbReference type="InterPro" id="IPR027417">
    <property type="entry name" value="P-loop_NTPase"/>
</dbReference>
<protein>
    <submittedName>
        <fullName evidence="5">Ras-related protein Rab-2A</fullName>
    </submittedName>
</protein>
<organism evidence="5">
    <name type="scientific">Enterobius vermicularis</name>
    <name type="common">Human pinworm</name>
    <dbReference type="NCBI Taxonomy" id="51028"/>
    <lineage>
        <taxon>Eukaryota</taxon>
        <taxon>Metazoa</taxon>
        <taxon>Ecdysozoa</taxon>
        <taxon>Nematoda</taxon>
        <taxon>Chromadorea</taxon>
        <taxon>Rhabditida</taxon>
        <taxon>Spirurina</taxon>
        <taxon>Oxyuridomorpha</taxon>
        <taxon>Oxyuroidea</taxon>
        <taxon>Oxyuridae</taxon>
        <taxon>Enterobius</taxon>
    </lineage>
</organism>
<reference evidence="3 4" key="2">
    <citation type="submission" date="2018-10" db="EMBL/GenBank/DDBJ databases">
        <authorList>
            <consortium name="Pathogen Informatics"/>
        </authorList>
    </citation>
    <scope>NUCLEOTIDE SEQUENCE [LARGE SCALE GENOMIC DNA]</scope>
</reference>
<gene>
    <name evidence="3" type="ORF">EVEC_LOCUS12315</name>
</gene>
<dbReference type="GO" id="GO:0003924">
    <property type="term" value="F:GTPase activity"/>
    <property type="evidence" value="ECO:0007669"/>
    <property type="project" value="InterPro"/>
</dbReference>
<dbReference type="SMART" id="SM00173">
    <property type="entry name" value="RAS"/>
    <property type="match status" value="1"/>
</dbReference>
<dbReference type="Proteomes" id="UP000274131">
    <property type="component" value="Unassembled WGS sequence"/>
</dbReference>
<dbReference type="Gene3D" id="3.40.50.300">
    <property type="entry name" value="P-loop containing nucleotide triphosphate hydrolases"/>
    <property type="match status" value="1"/>
</dbReference>
<evidence type="ECO:0000256" key="1">
    <source>
        <dbReference type="ARBA" id="ARBA00006270"/>
    </source>
</evidence>
<evidence type="ECO:0000313" key="5">
    <source>
        <dbReference type="WBParaSite" id="EVEC_0001316101-mRNA-1"/>
    </source>
</evidence>
<dbReference type="PROSITE" id="PS51419">
    <property type="entry name" value="RAB"/>
    <property type="match status" value="1"/>
</dbReference>
<dbReference type="InterPro" id="IPR001806">
    <property type="entry name" value="Small_GTPase"/>
</dbReference>
<dbReference type="FunFam" id="3.40.50.300:FF:002078">
    <property type="entry name" value="Ras-related protein RabQ"/>
    <property type="match status" value="1"/>
</dbReference>
<keyword evidence="4" id="KW-1185">Reference proteome</keyword>
<dbReference type="PRINTS" id="PR00449">
    <property type="entry name" value="RASTRNSFRMNG"/>
</dbReference>
<accession>A0A0N4VQ69</accession>
<comment type="similarity">
    <text evidence="1">Belongs to the small GTPase superfamily. Rab family.</text>
</comment>
<dbReference type="PROSITE" id="PS51421">
    <property type="entry name" value="RAS"/>
    <property type="match status" value="1"/>
</dbReference>
<dbReference type="NCBIfam" id="TIGR00231">
    <property type="entry name" value="small_GTP"/>
    <property type="match status" value="1"/>
</dbReference>
<dbReference type="InterPro" id="IPR005225">
    <property type="entry name" value="Small_GTP-bd"/>
</dbReference>
<dbReference type="GO" id="GO:0005525">
    <property type="term" value="F:GTP binding"/>
    <property type="evidence" value="ECO:0007669"/>
    <property type="project" value="InterPro"/>
</dbReference>
<reference evidence="5" key="1">
    <citation type="submission" date="2017-02" db="UniProtKB">
        <authorList>
            <consortium name="WormBaseParasite"/>
        </authorList>
    </citation>
    <scope>IDENTIFICATION</scope>
</reference>
<sequence length="180" mass="19833">MTLGVGKSCLLLQFTDKRFQPVHDLTIGVEFGARMITIDSKQIKLQIWDTAGQESFRSITRSYYRGAAGALLVYDITRQDLRDTFNHLTSWLEDARQHSNSNMVIMLIGNKSDLEARREVKKEEGEAFAHEHGLVFMETSAKTAANVEEANGIKLGPQHSPSSPNAPGGNPPSRGAANCC</sequence>
<dbReference type="PANTHER" id="PTHR47979">
    <property type="entry name" value="DRAB11-RELATED"/>
    <property type="match status" value="1"/>
</dbReference>